<proteinExistence type="predicted"/>
<name>A0A369L072_9BACT</name>
<dbReference type="EMBL" id="QOVW01000001">
    <property type="protein sequence ID" value="RDB37374.1"/>
    <property type="molecule type" value="Genomic_DNA"/>
</dbReference>
<gene>
    <name evidence="1" type="ORF">DCC88_00165</name>
</gene>
<evidence type="ECO:0000313" key="2">
    <source>
        <dbReference type="Proteomes" id="UP000253934"/>
    </source>
</evidence>
<evidence type="ECO:0000313" key="1">
    <source>
        <dbReference type="EMBL" id="RDB37374.1"/>
    </source>
</evidence>
<accession>A0A369L072</accession>
<keyword evidence="2" id="KW-1185">Reference proteome</keyword>
<protein>
    <submittedName>
        <fullName evidence="1">Uncharacterized protein</fullName>
    </submittedName>
</protein>
<reference evidence="1" key="1">
    <citation type="submission" date="2018-04" db="EMBL/GenBank/DDBJ databases">
        <title>Draft genome sequence of the Candidatus Spirobacillus cienkowskii, a pathogen of freshwater Daphnia species, reconstructed from hemolymph metagenomic reads.</title>
        <authorList>
            <person name="Bresciani L."/>
            <person name="Lemos L.N."/>
            <person name="Wale N."/>
            <person name="Lin J.Y."/>
            <person name="Fernandes G.R."/>
            <person name="Duffy M.A."/>
            <person name="Rodrigues J.M."/>
        </authorList>
    </citation>
    <scope>NUCLEOTIDE SEQUENCE [LARGE SCALE GENOMIC DNA]</scope>
    <source>
        <strain evidence="1">Binning01</strain>
    </source>
</reference>
<dbReference type="Proteomes" id="UP000253934">
    <property type="component" value="Unassembled WGS sequence"/>
</dbReference>
<dbReference type="AlphaFoldDB" id="A0A369L072"/>
<organism evidence="1 2">
    <name type="scientific">Spirobacillus cienkowskii</name>
    <dbReference type="NCBI Taxonomy" id="495820"/>
    <lineage>
        <taxon>Bacteria</taxon>
        <taxon>Pseudomonadati</taxon>
        <taxon>Bdellovibrionota</taxon>
        <taxon>Oligoflexia</taxon>
        <taxon>Silvanigrellales</taxon>
        <taxon>Spirobacillus</taxon>
    </lineage>
</organism>
<comment type="caution">
    <text evidence="1">The sequence shown here is derived from an EMBL/GenBank/DDBJ whole genome shotgun (WGS) entry which is preliminary data.</text>
</comment>
<sequence>MTKKYKNFDADDENKKFVSVLDSEHNRFIKVIDNEVTKSYANFKKLVRENYVQKNIIYNRNIYNSLIKIKESTNKLLEMYIEKRIIS</sequence>